<dbReference type="SUPFAM" id="SSF50249">
    <property type="entry name" value="Nucleic acid-binding proteins"/>
    <property type="match status" value="1"/>
</dbReference>
<keyword evidence="2 6" id="KW-0689">Ribosomal protein</keyword>
<evidence type="ECO:0000313" key="5">
    <source>
        <dbReference type="Proteomes" id="UP000694924"/>
    </source>
</evidence>
<evidence type="ECO:0000313" key="6">
    <source>
        <dbReference type="RefSeq" id="XP_015174098.1"/>
    </source>
</evidence>
<dbReference type="PANTHER" id="PTHR11652">
    <property type="entry name" value="30S RIBOSOMAL PROTEIN S12 FAMILY MEMBER"/>
    <property type="match status" value="1"/>
</dbReference>
<dbReference type="PRINTS" id="PR01034">
    <property type="entry name" value="RIBOSOMALS12"/>
</dbReference>
<protein>
    <recommendedName>
        <fullName evidence="4">Small ribosomal subunit protein uS12m</fullName>
    </recommendedName>
</protein>
<dbReference type="CDD" id="cd03368">
    <property type="entry name" value="Ribosomal_S12"/>
    <property type="match status" value="1"/>
</dbReference>
<evidence type="ECO:0000256" key="3">
    <source>
        <dbReference type="ARBA" id="ARBA00023274"/>
    </source>
</evidence>
<dbReference type="Gene3D" id="2.40.50.140">
    <property type="entry name" value="Nucleic acid-binding proteins"/>
    <property type="match status" value="1"/>
</dbReference>
<organism evidence="5 6">
    <name type="scientific">Polistes dominula</name>
    <name type="common">European paper wasp</name>
    <name type="synonym">Vespa dominula</name>
    <dbReference type="NCBI Taxonomy" id="743375"/>
    <lineage>
        <taxon>Eukaryota</taxon>
        <taxon>Metazoa</taxon>
        <taxon>Ecdysozoa</taxon>
        <taxon>Arthropoda</taxon>
        <taxon>Hexapoda</taxon>
        <taxon>Insecta</taxon>
        <taxon>Pterygota</taxon>
        <taxon>Neoptera</taxon>
        <taxon>Endopterygota</taxon>
        <taxon>Hymenoptera</taxon>
        <taxon>Apocrita</taxon>
        <taxon>Aculeata</taxon>
        <taxon>Vespoidea</taxon>
        <taxon>Vespidae</taxon>
        <taxon>Polistinae</taxon>
        <taxon>Polistini</taxon>
        <taxon>Polistes</taxon>
    </lineage>
</organism>
<dbReference type="PROSITE" id="PS00055">
    <property type="entry name" value="RIBOSOMAL_S12"/>
    <property type="match status" value="1"/>
</dbReference>
<name>A0ABM1I1L1_POLDO</name>
<accession>A0ABM1I1L1</accession>
<dbReference type="RefSeq" id="XP_015174098.1">
    <property type="nucleotide sequence ID" value="XM_015318612.1"/>
</dbReference>
<dbReference type="InterPro" id="IPR006032">
    <property type="entry name" value="Ribosomal_uS12"/>
</dbReference>
<dbReference type="InterPro" id="IPR005679">
    <property type="entry name" value="Ribosomal_uS12_bac"/>
</dbReference>
<dbReference type="GeneID" id="107065169"/>
<dbReference type="Proteomes" id="UP000694924">
    <property type="component" value="Unplaced"/>
</dbReference>
<dbReference type="Pfam" id="PF00164">
    <property type="entry name" value="Ribosom_S12_S23"/>
    <property type="match status" value="1"/>
</dbReference>
<keyword evidence="3" id="KW-0687">Ribonucleoprotein</keyword>
<evidence type="ECO:0000256" key="2">
    <source>
        <dbReference type="ARBA" id="ARBA00022980"/>
    </source>
</evidence>
<evidence type="ECO:0000256" key="1">
    <source>
        <dbReference type="ARBA" id="ARBA00005657"/>
    </source>
</evidence>
<gene>
    <name evidence="6" type="primary">LOC107065169</name>
</gene>
<dbReference type="InterPro" id="IPR012340">
    <property type="entry name" value="NA-bd_OB-fold"/>
</dbReference>
<evidence type="ECO:0000256" key="4">
    <source>
        <dbReference type="ARBA" id="ARBA00035248"/>
    </source>
</evidence>
<sequence>MNVLTRTVVNITRSFITNYTPVNKLHVIGNYGFQGSLVSKMKESLTNTFQALEQIRYKTTLKQMHERGRPYKRAKKSKNPLNGKPFAKGVILKTVIKKPKKPNSANRKCVIVKLSTGKEMTAYVPGIGHNLQEHNVVLCRVGRLQDTPGVKIKCVRGKYDLPHVKRN</sequence>
<comment type="similarity">
    <text evidence="1">Belongs to the universal ribosomal protein uS12 family.</text>
</comment>
<proteinExistence type="inferred from homology"/>
<dbReference type="GO" id="GO:0005840">
    <property type="term" value="C:ribosome"/>
    <property type="evidence" value="ECO:0007669"/>
    <property type="project" value="UniProtKB-KW"/>
</dbReference>
<keyword evidence="5" id="KW-1185">Reference proteome</keyword>
<reference evidence="6" key="1">
    <citation type="submission" date="2025-08" db="UniProtKB">
        <authorList>
            <consortium name="RefSeq"/>
        </authorList>
    </citation>
    <scope>IDENTIFICATION</scope>
    <source>
        <tissue evidence="6">Whole body</tissue>
    </source>
</reference>